<reference evidence="1" key="1">
    <citation type="journal article" date="2020" name="Nature">
        <title>Giant virus diversity and host interactions through global metagenomics.</title>
        <authorList>
            <person name="Schulz F."/>
            <person name="Roux S."/>
            <person name="Paez-Espino D."/>
            <person name="Jungbluth S."/>
            <person name="Walsh D.A."/>
            <person name="Denef V.J."/>
            <person name="McMahon K.D."/>
            <person name="Konstantinidis K.T."/>
            <person name="Eloe-Fadrosh E.A."/>
            <person name="Kyrpides N.C."/>
            <person name="Woyke T."/>
        </authorList>
    </citation>
    <scope>NUCLEOTIDE SEQUENCE</scope>
    <source>
        <strain evidence="1">GVMAG-M-3300009182-46</strain>
    </source>
</reference>
<dbReference type="AlphaFoldDB" id="A0A6C0F2Q1"/>
<organism evidence="1">
    <name type="scientific">viral metagenome</name>
    <dbReference type="NCBI Taxonomy" id="1070528"/>
    <lineage>
        <taxon>unclassified sequences</taxon>
        <taxon>metagenomes</taxon>
        <taxon>organismal metagenomes</taxon>
    </lineage>
</organism>
<name>A0A6C0F2Q1_9ZZZZ</name>
<sequence>MNFDLNIQNYNKQELENLFDLTKNYSSKDLHEKEEKLRKTIVSNVSITENMRTKIISFLNEAKNTIIFNNIQQSSNDIPNLVKPIPNVSELKGIYKDIYNLDTTLKASEVTSSGGTFLIEPKVTAYGQSSPSEFYQGVINPLNKRIIKQCLNIDTRFRENYFNSQSTNFHIDLPIRFSKVVSMQLASFEAPSSQFVFSKVLGNNFFAIRINDIEEVITINDGNYSNSFDFITYLNQIFASIGGDFEKIQVSQDLYHENGSGRIIFSSKDSSVNFSLNFQTDRNGNLDKATPLPLKLGWALGFRLGYYENTNTTPTNPVVSYVGEGLLDLQGPRYMYLVVDDHNNNVNNGFYSAFNSSILNNNILARISLQGPSDLTIQNNLSMITNTRQYFGPVDIQKLNIQLIDEYGRIINLNNMDYSFCLNLQTIYDL</sequence>
<accession>A0A6C0F2Q1</accession>
<proteinExistence type="predicted"/>
<protein>
    <submittedName>
        <fullName evidence="1">Uncharacterized protein</fullName>
    </submittedName>
</protein>
<evidence type="ECO:0000313" key="1">
    <source>
        <dbReference type="EMBL" id="QHT35876.1"/>
    </source>
</evidence>
<dbReference type="EMBL" id="MN739027">
    <property type="protein sequence ID" value="QHT35876.1"/>
    <property type="molecule type" value="Genomic_DNA"/>
</dbReference>